<reference evidence="1 2" key="1">
    <citation type="submission" date="2019-08" db="EMBL/GenBank/DDBJ databases">
        <title>Draft genome sequences of two oriental melons (Cucumis melo L. var makuwa).</title>
        <authorList>
            <person name="Kwon S.-Y."/>
        </authorList>
    </citation>
    <scope>NUCLEOTIDE SEQUENCE [LARGE SCALE GENOMIC DNA]</scope>
    <source>
        <strain evidence="2">cv. Chang Bougi</strain>
        <tissue evidence="1">Leaf</tissue>
    </source>
</reference>
<accession>A0A5D3BVN1</accession>
<name>A0A5D3BVN1_CUCMM</name>
<dbReference type="EMBL" id="SSTD01015868">
    <property type="protein sequence ID" value="TYK02149.1"/>
    <property type="molecule type" value="Genomic_DNA"/>
</dbReference>
<proteinExistence type="predicted"/>
<protein>
    <submittedName>
        <fullName evidence="1">Putative disease resistance RPP13-like protein 1</fullName>
    </submittedName>
</protein>
<evidence type="ECO:0000313" key="1">
    <source>
        <dbReference type="EMBL" id="TYK02149.1"/>
    </source>
</evidence>
<dbReference type="AlphaFoldDB" id="A0A5D3BVN1"/>
<comment type="caution">
    <text evidence="1">The sequence shown here is derived from an EMBL/GenBank/DDBJ whole genome shotgun (WGS) entry which is preliminary data.</text>
</comment>
<sequence length="102" mass="11396">MASNKNNVVPLNSATQGQGNLTLIAHNLDLPIRAYTSLNLYDFNLGIAYLVFGENAHFEVKPVMLQMIQKAGQFDGYQGEDPHEHIKSFYSICASFHMSNFS</sequence>
<evidence type="ECO:0000313" key="2">
    <source>
        <dbReference type="Proteomes" id="UP000321947"/>
    </source>
</evidence>
<dbReference type="Proteomes" id="UP000321947">
    <property type="component" value="Unassembled WGS sequence"/>
</dbReference>
<gene>
    <name evidence="1" type="ORF">E5676_scaffold388G00390</name>
</gene>
<organism evidence="1 2">
    <name type="scientific">Cucumis melo var. makuwa</name>
    <name type="common">Oriental melon</name>
    <dbReference type="NCBI Taxonomy" id="1194695"/>
    <lineage>
        <taxon>Eukaryota</taxon>
        <taxon>Viridiplantae</taxon>
        <taxon>Streptophyta</taxon>
        <taxon>Embryophyta</taxon>
        <taxon>Tracheophyta</taxon>
        <taxon>Spermatophyta</taxon>
        <taxon>Magnoliopsida</taxon>
        <taxon>eudicotyledons</taxon>
        <taxon>Gunneridae</taxon>
        <taxon>Pentapetalae</taxon>
        <taxon>rosids</taxon>
        <taxon>fabids</taxon>
        <taxon>Cucurbitales</taxon>
        <taxon>Cucurbitaceae</taxon>
        <taxon>Benincaseae</taxon>
        <taxon>Cucumis</taxon>
    </lineage>
</organism>